<comment type="caution">
    <text evidence="5">The sequence shown here is derived from an EMBL/GenBank/DDBJ whole genome shotgun (WGS) entry which is preliminary data.</text>
</comment>
<reference evidence="5" key="1">
    <citation type="submission" date="2020-01" db="EMBL/GenBank/DDBJ databases">
        <authorList>
            <person name="Rat A."/>
        </authorList>
    </citation>
    <scope>NUCLEOTIDE SEQUENCE</scope>
    <source>
        <strain evidence="5">LMG 31228</strain>
    </source>
</reference>
<protein>
    <recommendedName>
        <fullName evidence="7">Glycosyltransferase family 2 protein</fullName>
    </recommendedName>
</protein>
<name>A0A9X9XCY7_9PROT</name>
<dbReference type="Proteomes" id="UP001138709">
    <property type="component" value="Unassembled WGS sequence"/>
</dbReference>
<dbReference type="GO" id="GO:0016757">
    <property type="term" value="F:glycosyltransferase activity"/>
    <property type="evidence" value="ECO:0007669"/>
    <property type="project" value="UniProtKB-KW"/>
</dbReference>
<organism evidence="5 6">
    <name type="scientific">Neoroseomonas eburnea</name>
    <dbReference type="NCBI Taxonomy" id="1346889"/>
    <lineage>
        <taxon>Bacteria</taxon>
        <taxon>Pseudomonadati</taxon>
        <taxon>Pseudomonadota</taxon>
        <taxon>Alphaproteobacteria</taxon>
        <taxon>Acetobacterales</taxon>
        <taxon>Acetobacteraceae</taxon>
        <taxon>Neoroseomonas</taxon>
    </lineage>
</organism>
<dbReference type="InterPro" id="IPR029044">
    <property type="entry name" value="Nucleotide-diphossugar_trans"/>
</dbReference>
<evidence type="ECO:0008006" key="7">
    <source>
        <dbReference type="Google" id="ProtNLM"/>
    </source>
</evidence>
<keyword evidence="2" id="KW-0328">Glycosyltransferase</keyword>
<evidence type="ECO:0000256" key="2">
    <source>
        <dbReference type="ARBA" id="ARBA00022676"/>
    </source>
</evidence>
<accession>A0A9X9XCY7</accession>
<gene>
    <name evidence="5" type="ORF">GXW74_13840</name>
</gene>
<keyword evidence="3" id="KW-0808">Transferase</keyword>
<evidence type="ECO:0000256" key="1">
    <source>
        <dbReference type="ARBA" id="ARBA00006739"/>
    </source>
</evidence>
<dbReference type="AlphaFoldDB" id="A0A9X9XCY7"/>
<dbReference type="SUPFAM" id="SSF53448">
    <property type="entry name" value="Nucleotide-diphospho-sugar transferases"/>
    <property type="match status" value="1"/>
</dbReference>
<evidence type="ECO:0000256" key="4">
    <source>
        <dbReference type="SAM" id="MobiDB-lite"/>
    </source>
</evidence>
<dbReference type="EMBL" id="JAAEDL010000012">
    <property type="protein sequence ID" value="MBR0681573.1"/>
    <property type="molecule type" value="Genomic_DNA"/>
</dbReference>
<feature type="compositionally biased region" description="Pro residues" evidence="4">
    <location>
        <begin position="201"/>
        <end position="211"/>
    </location>
</feature>
<comment type="similarity">
    <text evidence="1">Belongs to the glycosyltransferase 2 family.</text>
</comment>
<dbReference type="PANTHER" id="PTHR43179:SF12">
    <property type="entry name" value="GALACTOFURANOSYLTRANSFERASE GLFT2"/>
    <property type="match status" value="1"/>
</dbReference>
<sequence length="644" mass="69596">MMDVAPPKLVHRPCPDSGCWEHATFAAWLLGALRPRRCAGSGDAFAMLRCLAAQGGHDTEFEEAAAEPAGDAELIVLEAAAGECDSRGIGKPWRGAVRPGAILLLHGAPPETWRESMLDGPARHLSAGRGLAVLRGPGASEPAILWSLSPAAFQRAAERCAAVNAAWLAAQRLAEAEVANEMLRRRLDRQEQLSVRSRVAPHPPRPVPPGPAGSEVYNVTRDLADLLRQWARRLPPWVRSPLRRGLVGFIHLTRGEIRPPARSFLRRRRDFAVLRDSGFFDAEWYSARHPEIASSGLHPLAHFLRFGIRTQDEVSPRFDGAWYLAQNPDLRDSAEHPLLHYLRYGRAEGRAIRPHAPPEDAAVAEERRRAVERRLGLHLARATLFPVTIGMVVPAGMEATSLRRAVAAATAGLERIGQVEAGRILVLGLGERLHPAMLAEWPAAIVPLRQGLSPAAAHNRLMDMAFGQGAEIHLTLSAAGLLHPDAIAAMVRMLRAAGRQALVGARRASEPNGGGETFEVPWLSSPCIAIPKGVHAAIGAFDTRFAAQGADIDLSWRARARGYELLLCPSALFQDTSAPPMPTEALQASYLLARKWGDTGAAHAAAQDLERIGAPLPDGSPEVEPAVPGIACFEFDLAGLRSPW</sequence>
<feature type="region of interest" description="Disordered" evidence="4">
    <location>
        <begin position="193"/>
        <end position="214"/>
    </location>
</feature>
<dbReference type="RefSeq" id="WP_211847101.1">
    <property type="nucleotide sequence ID" value="NZ_JAAEDL010000012.1"/>
</dbReference>
<dbReference type="Gene3D" id="3.90.550.10">
    <property type="entry name" value="Spore Coat Polysaccharide Biosynthesis Protein SpsA, Chain A"/>
    <property type="match status" value="1"/>
</dbReference>
<keyword evidence="6" id="KW-1185">Reference proteome</keyword>
<evidence type="ECO:0000313" key="5">
    <source>
        <dbReference type="EMBL" id="MBR0681573.1"/>
    </source>
</evidence>
<dbReference type="PANTHER" id="PTHR43179">
    <property type="entry name" value="RHAMNOSYLTRANSFERASE WBBL"/>
    <property type="match status" value="1"/>
</dbReference>
<evidence type="ECO:0000256" key="3">
    <source>
        <dbReference type="ARBA" id="ARBA00022679"/>
    </source>
</evidence>
<reference evidence="5" key="2">
    <citation type="journal article" date="2021" name="Syst. Appl. Microbiol.">
        <title>Roseomonas hellenica sp. nov., isolated from roots of wild-growing Alkanna tinctoria.</title>
        <authorList>
            <person name="Rat A."/>
            <person name="Naranjo H.D."/>
            <person name="Lebbe L."/>
            <person name="Cnockaert M."/>
            <person name="Krigas N."/>
            <person name="Grigoriadou K."/>
            <person name="Maloupa E."/>
            <person name="Willems A."/>
        </authorList>
    </citation>
    <scope>NUCLEOTIDE SEQUENCE</scope>
    <source>
        <strain evidence="5">LMG 31228</strain>
    </source>
</reference>
<proteinExistence type="inferred from homology"/>
<evidence type="ECO:0000313" key="6">
    <source>
        <dbReference type="Proteomes" id="UP001138709"/>
    </source>
</evidence>